<dbReference type="RefSeq" id="WP_310325252.1">
    <property type="nucleotide sequence ID" value="NZ_JAVDXV010000001.1"/>
</dbReference>
<proteinExistence type="predicted"/>
<organism evidence="1 2">
    <name type="scientific">Roseateles asaccharophilus</name>
    <dbReference type="NCBI Taxonomy" id="582607"/>
    <lineage>
        <taxon>Bacteria</taxon>
        <taxon>Pseudomonadati</taxon>
        <taxon>Pseudomonadota</taxon>
        <taxon>Betaproteobacteria</taxon>
        <taxon>Burkholderiales</taxon>
        <taxon>Sphaerotilaceae</taxon>
        <taxon>Roseateles</taxon>
    </lineage>
</organism>
<dbReference type="EMBL" id="JAVDXV010000001">
    <property type="protein sequence ID" value="MDR7331734.1"/>
    <property type="molecule type" value="Genomic_DNA"/>
</dbReference>
<accession>A0ABU2A3K4</accession>
<comment type="caution">
    <text evidence="1">The sequence shown here is derived from an EMBL/GenBank/DDBJ whole genome shotgun (WGS) entry which is preliminary data.</text>
</comment>
<gene>
    <name evidence="1" type="ORF">J2X21_000846</name>
</gene>
<evidence type="ECO:0000313" key="2">
    <source>
        <dbReference type="Proteomes" id="UP001180825"/>
    </source>
</evidence>
<reference evidence="1 2" key="1">
    <citation type="submission" date="2023-07" db="EMBL/GenBank/DDBJ databases">
        <title>Sorghum-associated microbial communities from plants grown in Nebraska, USA.</title>
        <authorList>
            <person name="Schachtman D."/>
        </authorList>
    </citation>
    <scope>NUCLEOTIDE SEQUENCE [LARGE SCALE GENOMIC DNA]</scope>
    <source>
        <strain evidence="1 2">BE316</strain>
    </source>
</reference>
<sequence length="206" mass="22004">MSRPTLTGERLAEFLRRYPHEPNPQLAAAFGITVHQAGNIGFNHGVKKTATTISRANGSGTSVAQAVLELIKARGKQGLNRPEALAALPHLRADGICNALRTLAQRGETHQAGRRRQYRWFRSLADALAHNASQGAPAPVPGVAVARQHGPALTAGEAIETARTVRRTCVSPAPPELPSAARHFSAQRPGQYGHEASSWVAAITQR</sequence>
<keyword evidence="2" id="KW-1185">Reference proteome</keyword>
<protein>
    <submittedName>
        <fullName evidence="1">Uncharacterized protein</fullName>
    </submittedName>
</protein>
<evidence type="ECO:0000313" key="1">
    <source>
        <dbReference type="EMBL" id="MDR7331734.1"/>
    </source>
</evidence>
<dbReference type="Proteomes" id="UP001180825">
    <property type="component" value="Unassembled WGS sequence"/>
</dbReference>
<name>A0ABU2A3K4_9BURK</name>